<sequence length="68" mass="7905">MNKIHNNNNNNNNDIVHCESNNDNVLDPSYKNEIGNNQIANIDITMFKIIIRRITQKNKTSKIHRIMG</sequence>
<reference evidence="2" key="2">
    <citation type="submission" date="2015-07" db="EMBL/GenBank/DDBJ databases">
        <title>The genome sequence of Plasmodium falciparum RAJ116.</title>
        <authorList>
            <consortium name="The Broad Institute Genome Sequencing Platform"/>
            <person name="Volkman S.K."/>
            <person name="Neafsey D.E."/>
            <person name="Dash A.P."/>
            <person name="Chitnis C.E."/>
            <person name="Hartl D.L."/>
            <person name="Young S.K."/>
            <person name="Kodira C.D."/>
            <person name="Zeng Q."/>
            <person name="Koehrsen M."/>
            <person name="Godfrey P."/>
            <person name="Alvarado L."/>
            <person name="Berlin A."/>
            <person name="Borenstein D."/>
            <person name="Chen Z."/>
            <person name="Engels R."/>
            <person name="Freedman E."/>
            <person name="Gellesch M."/>
            <person name="Goldberg J."/>
            <person name="Griggs A."/>
            <person name="Gujja S."/>
            <person name="Heiman D."/>
            <person name="Hepburn T."/>
            <person name="Howarth C."/>
            <person name="Jen D."/>
            <person name="Larson L."/>
            <person name="Lewis B."/>
            <person name="Mehta T."/>
            <person name="Park D."/>
            <person name="Pearson M."/>
            <person name="Roberts A."/>
            <person name="Saif S."/>
            <person name="Shea T."/>
            <person name="Shenoy N."/>
            <person name="Sisk P."/>
            <person name="Stolte C."/>
            <person name="Sykes S."/>
            <person name="Walk T."/>
            <person name="White J."/>
            <person name="Yandava C."/>
            <person name="Wirth D.F."/>
            <person name="Nusbaum C."/>
            <person name="Birren B."/>
        </authorList>
    </citation>
    <scope>NUCLEOTIDE SEQUENCE [LARGE SCALE GENOMIC DNA]</scope>
    <source>
        <strain evidence="2">RAJ116</strain>
    </source>
</reference>
<dbReference type="AlphaFoldDB" id="A0A0L0CWK7"/>
<protein>
    <submittedName>
        <fullName evidence="1">Uncharacterized protein</fullName>
    </submittedName>
</protein>
<accession>A0A0L0CWK7</accession>
<proteinExistence type="predicted"/>
<reference evidence="2" key="1">
    <citation type="submission" date="2015-07" db="EMBL/GenBank/DDBJ databases">
        <title>Annotation of Plasmodium falciparum RAJ116.</title>
        <authorList>
            <consortium name="The Broad Institute Genome Sequencing Platform"/>
            <person name="Volkman S.K."/>
            <person name="Neafsey D.E."/>
            <person name="Dash A.P."/>
            <person name="Chitnis C.E."/>
            <person name="Hartl D.L."/>
            <person name="Young S.K."/>
            <person name="Zeng Q."/>
            <person name="Koehrsen M."/>
            <person name="Alvarado L."/>
            <person name="Berlin A."/>
            <person name="Borenstein D."/>
            <person name="Chapman S.B."/>
            <person name="Chen Z."/>
            <person name="Engels R."/>
            <person name="Freedman E."/>
            <person name="Gellesch M."/>
            <person name="Goldberg J."/>
            <person name="Griggs A."/>
            <person name="Gujja S."/>
            <person name="Heilman E.R."/>
            <person name="Heiman D.I."/>
            <person name="Howarth C."/>
            <person name="Jen D."/>
            <person name="Larson L."/>
            <person name="Mehta T."/>
            <person name="Neiman D."/>
            <person name="Park D."/>
            <person name="Pearson M."/>
            <person name="Roberts A."/>
            <person name="Saif S."/>
            <person name="Shea T."/>
            <person name="Shenoy N."/>
            <person name="Sisk P."/>
            <person name="Stolte C."/>
            <person name="Sykes S."/>
            <person name="Walk T."/>
            <person name="White J."/>
            <person name="Yandava C."/>
            <person name="Haas B."/>
            <person name="Henn M.R."/>
            <person name="Nusbaum C."/>
            <person name="Birren B."/>
        </authorList>
    </citation>
    <scope>NUCLEOTIDE SEQUENCE [LARGE SCALE GENOMIC DNA]</scope>
    <source>
        <strain evidence="2">RAJ116</strain>
    </source>
</reference>
<evidence type="ECO:0000313" key="2">
    <source>
        <dbReference type="Proteomes" id="UP000054566"/>
    </source>
</evidence>
<evidence type="ECO:0000313" key="1">
    <source>
        <dbReference type="EMBL" id="KNC36683.1"/>
    </source>
</evidence>
<name>A0A0L0CWK7_PLAFA</name>
<dbReference type="EMBL" id="GG664222">
    <property type="protein sequence ID" value="KNC36683.1"/>
    <property type="molecule type" value="Genomic_DNA"/>
</dbReference>
<dbReference type="Proteomes" id="UP000054566">
    <property type="component" value="Unassembled WGS sequence"/>
</dbReference>
<gene>
    <name evidence="1" type="ORF">PFLG_01987</name>
</gene>
<organism evidence="1 2">
    <name type="scientific">Plasmodium falciparum RAJ116</name>
    <dbReference type="NCBI Taxonomy" id="580058"/>
    <lineage>
        <taxon>Eukaryota</taxon>
        <taxon>Sar</taxon>
        <taxon>Alveolata</taxon>
        <taxon>Apicomplexa</taxon>
        <taxon>Aconoidasida</taxon>
        <taxon>Haemosporida</taxon>
        <taxon>Plasmodiidae</taxon>
        <taxon>Plasmodium</taxon>
        <taxon>Plasmodium (Laverania)</taxon>
    </lineage>
</organism>